<reference evidence="8 9" key="1">
    <citation type="submission" date="2024-02" db="EMBL/GenBank/DDBJ databases">
        <title>Chromosome-scale genome assembly of the rough periwinkle Littorina saxatilis.</title>
        <authorList>
            <person name="De Jode A."/>
            <person name="Faria R."/>
            <person name="Formenti G."/>
            <person name="Sims Y."/>
            <person name="Smith T.P."/>
            <person name="Tracey A."/>
            <person name="Wood J.M.D."/>
            <person name="Zagrodzka Z.B."/>
            <person name="Johannesson K."/>
            <person name="Butlin R.K."/>
            <person name="Leder E.H."/>
        </authorList>
    </citation>
    <scope>NUCLEOTIDE SEQUENCE [LARGE SCALE GENOMIC DNA]</scope>
    <source>
        <strain evidence="8">Snail1</strain>
        <tissue evidence="8">Muscle</tissue>
    </source>
</reference>
<organism evidence="8 9">
    <name type="scientific">Littorina saxatilis</name>
    <dbReference type="NCBI Taxonomy" id="31220"/>
    <lineage>
        <taxon>Eukaryota</taxon>
        <taxon>Metazoa</taxon>
        <taxon>Spiralia</taxon>
        <taxon>Lophotrochozoa</taxon>
        <taxon>Mollusca</taxon>
        <taxon>Gastropoda</taxon>
        <taxon>Caenogastropoda</taxon>
        <taxon>Littorinimorpha</taxon>
        <taxon>Littorinoidea</taxon>
        <taxon>Littorinidae</taxon>
        <taxon>Littorina</taxon>
    </lineage>
</organism>
<keyword evidence="9" id="KW-1185">Reference proteome</keyword>
<protein>
    <recommendedName>
        <fullName evidence="7">Large ribosomal subunit protein mL42</fullName>
    </recommendedName>
</protein>
<evidence type="ECO:0000313" key="9">
    <source>
        <dbReference type="Proteomes" id="UP001374579"/>
    </source>
</evidence>
<dbReference type="GO" id="GO:0005762">
    <property type="term" value="C:mitochondrial large ribosomal subunit"/>
    <property type="evidence" value="ECO:0007669"/>
    <property type="project" value="TreeGrafter"/>
</dbReference>
<dbReference type="PANTHER" id="PTHR13450:SF4">
    <property type="entry name" value="LARGE RIBOSOMAL SUBUNIT PROTEIN ML42"/>
    <property type="match status" value="1"/>
</dbReference>
<dbReference type="InterPro" id="IPR019346">
    <property type="entry name" value="Ribosomal_mL42"/>
</dbReference>
<dbReference type="Pfam" id="PF10210">
    <property type="entry name" value="MRP-S32"/>
    <property type="match status" value="1"/>
</dbReference>
<evidence type="ECO:0000256" key="4">
    <source>
        <dbReference type="ARBA" id="ARBA00022980"/>
    </source>
</evidence>
<evidence type="ECO:0000256" key="1">
    <source>
        <dbReference type="ARBA" id="ARBA00004173"/>
    </source>
</evidence>
<dbReference type="PANTHER" id="PTHR13450">
    <property type="entry name" value="MITOCHONDRIAL 39S RIBOSOMAL PROTEIN L42"/>
    <property type="match status" value="1"/>
</dbReference>
<keyword evidence="6" id="KW-0687">Ribonucleoprotein</keyword>
<evidence type="ECO:0000256" key="3">
    <source>
        <dbReference type="ARBA" id="ARBA00022946"/>
    </source>
</evidence>
<proteinExistence type="inferred from homology"/>
<evidence type="ECO:0000256" key="5">
    <source>
        <dbReference type="ARBA" id="ARBA00023128"/>
    </source>
</evidence>
<keyword evidence="4" id="KW-0689">Ribosomal protein</keyword>
<comment type="caution">
    <text evidence="8">The sequence shown here is derived from an EMBL/GenBank/DDBJ whole genome shotgun (WGS) entry which is preliminary data.</text>
</comment>
<evidence type="ECO:0000256" key="6">
    <source>
        <dbReference type="ARBA" id="ARBA00023274"/>
    </source>
</evidence>
<dbReference type="AlphaFoldDB" id="A0AAN9BBU9"/>
<comment type="similarity">
    <text evidence="2">Belongs to the mitochondrion-specific ribosomal protein mL42 family.</text>
</comment>
<name>A0AAN9BBU9_9CAEN</name>
<dbReference type="Proteomes" id="UP001374579">
    <property type="component" value="Unassembled WGS sequence"/>
</dbReference>
<comment type="subcellular location">
    <subcellularLocation>
        <location evidence="1">Mitochondrion</location>
    </subcellularLocation>
</comment>
<gene>
    <name evidence="8" type="ORF">V1264_020551</name>
</gene>
<keyword evidence="3" id="KW-0809">Transit peptide</keyword>
<evidence type="ECO:0000256" key="2">
    <source>
        <dbReference type="ARBA" id="ARBA00005556"/>
    </source>
</evidence>
<keyword evidence="5" id="KW-0496">Mitochondrion</keyword>
<accession>A0AAN9BBU9</accession>
<evidence type="ECO:0000256" key="7">
    <source>
        <dbReference type="ARBA" id="ARBA00035189"/>
    </source>
</evidence>
<dbReference type="EMBL" id="JBAMIC010000010">
    <property type="protein sequence ID" value="KAK7102314.1"/>
    <property type="molecule type" value="Genomic_DNA"/>
</dbReference>
<evidence type="ECO:0000313" key="8">
    <source>
        <dbReference type="EMBL" id="KAK7102314.1"/>
    </source>
</evidence>
<sequence>MAASLTAANMLRALTSIRTQILTSGHWRLYATSCKELDADRQPRVAMAPDKSCIICWHPEPEFPYDCTQPLPRNEEEAAEGESPLKVNLLMEEKLKMRADGPTDHELCNMFFTTKHTWRPMPGKKYRKPNLPLDREGL</sequence>